<sequence>MNAVCTIIGKEIRDGLRNRWVLATALLLGALALALGLLGSSPTGTVKADPLAVTVVSLSSLSIFLVPLIAMLLAYDAVVGEVDRGTMALLLSYPVARWQVLVGKFIGHLAILALATGAGYGSAGLALQWAYGGLDPAAWQPFALLIGASVLLGASFLAMGYLISTRVRERATAAGIAVGVWLFFVVIYDMALLGLLAADKGRYVSPGLLNVLLLLNPSDVYRLLNLTGFENISLYAGMAGVSDQASLPVPALVAALLLWIAAPFLLAIASFRNRPL</sequence>
<name>A0A109XY32_ALCXX</name>
<organism evidence="2 3">
    <name type="scientific">Alcaligenes xylosoxydans xylosoxydans</name>
    <name type="common">Achromobacter xylosoxidans</name>
    <dbReference type="NCBI Taxonomy" id="85698"/>
    <lineage>
        <taxon>Bacteria</taxon>
        <taxon>Pseudomonadati</taxon>
        <taxon>Pseudomonadota</taxon>
        <taxon>Betaproteobacteria</taxon>
        <taxon>Burkholderiales</taxon>
        <taxon>Alcaligenaceae</taxon>
        <taxon>Achromobacter</taxon>
    </lineage>
</organism>
<feature type="transmembrane region" description="Helical" evidence="1">
    <location>
        <begin position="175"/>
        <end position="198"/>
    </location>
</feature>
<accession>A0A109XY32</accession>
<dbReference type="GO" id="GO:0005886">
    <property type="term" value="C:plasma membrane"/>
    <property type="evidence" value="ECO:0007669"/>
    <property type="project" value="UniProtKB-SubCell"/>
</dbReference>
<feature type="transmembrane region" description="Helical" evidence="1">
    <location>
        <begin position="142"/>
        <end position="163"/>
    </location>
</feature>
<evidence type="ECO:0008006" key="4">
    <source>
        <dbReference type="Google" id="ProtNLM"/>
    </source>
</evidence>
<feature type="transmembrane region" description="Helical" evidence="1">
    <location>
        <begin position="20"/>
        <end position="39"/>
    </location>
</feature>
<feature type="transmembrane region" description="Helical" evidence="1">
    <location>
        <begin position="251"/>
        <end position="271"/>
    </location>
</feature>
<evidence type="ECO:0000313" key="2">
    <source>
        <dbReference type="EMBL" id="AMG39473.1"/>
    </source>
</evidence>
<evidence type="ECO:0000256" key="1">
    <source>
        <dbReference type="SAM" id="Phobius"/>
    </source>
</evidence>
<dbReference type="GO" id="GO:0140359">
    <property type="term" value="F:ABC-type transporter activity"/>
    <property type="evidence" value="ECO:0007669"/>
    <property type="project" value="InterPro"/>
</dbReference>
<reference evidence="3" key="1">
    <citation type="submission" date="2015-12" db="EMBL/GenBank/DDBJ databases">
        <title>FDA dAtabase for Regulatory Grade micrObial Sequences (FDA-ARGOS): Supporting development and validation of Infectious Disease Dx tests.</title>
        <authorList>
            <person name="Case J."/>
            <person name="Tallon L."/>
            <person name="Sadzewicz L."/>
            <person name="Sengamalay N."/>
            <person name="Ott S."/>
            <person name="Godinez A."/>
            <person name="Nagaraj S."/>
            <person name="Nadendla S."/>
            <person name="Sichtig H."/>
        </authorList>
    </citation>
    <scope>NUCLEOTIDE SEQUENCE [LARGE SCALE GENOMIC DNA]</scope>
    <source>
        <strain evidence="3">FDAARGOS_147</strain>
    </source>
</reference>
<protein>
    <recommendedName>
        <fullName evidence="4">ABC transporter permease</fullName>
    </recommendedName>
</protein>
<dbReference type="PANTHER" id="PTHR43471">
    <property type="entry name" value="ABC TRANSPORTER PERMEASE"/>
    <property type="match status" value="1"/>
</dbReference>
<feature type="transmembrane region" description="Helical" evidence="1">
    <location>
        <begin position="51"/>
        <end position="75"/>
    </location>
</feature>
<gene>
    <name evidence="2" type="ORF">AL504_27790</name>
</gene>
<dbReference type="AlphaFoldDB" id="A0A109XY32"/>
<dbReference type="Proteomes" id="UP000060602">
    <property type="component" value="Chromosome"/>
</dbReference>
<keyword evidence="1" id="KW-0472">Membrane</keyword>
<keyword evidence="1" id="KW-0812">Transmembrane</keyword>
<proteinExistence type="predicted"/>
<dbReference type="Pfam" id="PF12679">
    <property type="entry name" value="ABC2_membrane_2"/>
    <property type="match status" value="1"/>
</dbReference>
<dbReference type="EMBL" id="CP014060">
    <property type="protein sequence ID" value="AMG39473.1"/>
    <property type="molecule type" value="Genomic_DNA"/>
</dbReference>
<evidence type="ECO:0000313" key="3">
    <source>
        <dbReference type="Proteomes" id="UP000060602"/>
    </source>
</evidence>
<dbReference type="RefSeq" id="WP_061073849.1">
    <property type="nucleotide sequence ID" value="NZ_CP014060.2"/>
</dbReference>
<feature type="transmembrane region" description="Helical" evidence="1">
    <location>
        <begin position="105"/>
        <end position="130"/>
    </location>
</feature>
<keyword evidence="1" id="KW-1133">Transmembrane helix</keyword>
<dbReference type="PANTHER" id="PTHR43471:SF1">
    <property type="entry name" value="ABC TRANSPORTER PERMEASE PROTEIN NOSY-RELATED"/>
    <property type="match status" value="1"/>
</dbReference>